<comment type="caution">
    <text evidence="1">The sequence shown here is derived from an EMBL/GenBank/DDBJ whole genome shotgun (WGS) entry which is preliminary data.</text>
</comment>
<dbReference type="EMBL" id="AMZH03025192">
    <property type="protein sequence ID" value="RRT35335.1"/>
    <property type="molecule type" value="Genomic_DNA"/>
</dbReference>
<sequence>MDYINPRFGVACVSLSCSVIPPLCLMAMDGKTSFAIASDVATAISTLYQRSIFRYNRCQLRQERYMKPGTYRRLVAAQLCEKKDRLLFEAFLVCQ</sequence>
<organism evidence="1 2">
    <name type="scientific">Ensete ventricosum</name>
    <name type="common">Abyssinian banana</name>
    <name type="synonym">Musa ensete</name>
    <dbReference type="NCBI Taxonomy" id="4639"/>
    <lineage>
        <taxon>Eukaryota</taxon>
        <taxon>Viridiplantae</taxon>
        <taxon>Streptophyta</taxon>
        <taxon>Embryophyta</taxon>
        <taxon>Tracheophyta</taxon>
        <taxon>Spermatophyta</taxon>
        <taxon>Magnoliopsida</taxon>
        <taxon>Liliopsida</taxon>
        <taxon>Zingiberales</taxon>
        <taxon>Musaceae</taxon>
        <taxon>Ensete</taxon>
    </lineage>
</organism>
<protein>
    <submittedName>
        <fullName evidence="1">Uncharacterized protein</fullName>
    </submittedName>
</protein>
<evidence type="ECO:0000313" key="1">
    <source>
        <dbReference type="EMBL" id="RRT35335.1"/>
    </source>
</evidence>
<evidence type="ECO:0000313" key="2">
    <source>
        <dbReference type="Proteomes" id="UP000287651"/>
    </source>
</evidence>
<gene>
    <name evidence="1" type="ORF">B296_00052034</name>
</gene>
<dbReference type="AlphaFoldDB" id="A0A426X777"/>
<proteinExistence type="predicted"/>
<dbReference type="Proteomes" id="UP000287651">
    <property type="component" value="Unassembled WGS sequence"/>
</dbReference>
<accession>A0A426X777</accession>
<name>A0A426X777_ENSVE</name>
<reference evidence="1 2" key="1">
    <citation type="journal article" date="2014" name="Agronomy (Basel)">
        <title>A Draft Genome Sequence for Ensete ventricosum, the Drought-Tolerant Tree Against Hunger.</title>
        <authorList>
            <person name="Harrison J."/>
            <person name="Moore K.A."/>
            <person name="Paszkiewicz K."/>
            <person name="Jones T."/>
            <person name="Grant M."/>
            <person name="Ambacheew D."/>
            <person name="Muzemil S."/>
            <person name="Studholme D.J."/>
        </authorList>
    </citation>
    <scope>NUCLEOTIDE SEQUENCE [LARGE SCALE GENOMIC DNA]</scope>
</reference>